<reference evidence="1 2" key="1">
    <citation type="journal article" date="2016" name="Mol. Biol. Evol.">
        <title>Comparative Genomics of Early-Diverging Mushroom-Forming Fungi Provides Insights into the Origins of Lignocellulose Decay Capabilities.</title>
        <authorList>
            <person name="Nagy L.G."/>
            <person name="Riley R."/>
            <person name="Tritt A."/>
            <person name="Adam C."/>
            <person name="Daum C."/>
            <person name="Floudas D."/>
            <person name="Sun H."/>
            <person name="Yadav J.S."/>
            <person name="Pangilinan J."/>
            <person name="Larsson K.H."/>
            <person name="Matsuura K."/>
            <person name="Barry K."/>
            <person name="Labutti K."/>
            <person name="Kuo R."/>
            <person name="Ohm R.A."/>
            <person name="Bhattacharya S.S."/>
            <person name="Shirouzu T."/>
            <person name="Yoshinaga Y."/>
            <person name="Martin F.M."/>
            <person name="Grigoriev I.V."/>
            <person name="Hibbett D.S."/>
        </authorList>
    </citation>
    <scope>NUCLEOTIDE SEQUENCE [LARGE SCALE GENOMIC DNA]</scope>
    <source>
        <strain evidence="1 2">TUFC12733</strain>
    </source>
</reference>
<sequence>MLASSSSPPSSSPSRLSVLSRVPTEIWELILFHCVHVPSPSGYLIHPPSQYTPMLLGRGSFTLSPFEPPHMHWDGLRSPISCAYMHKLAAVHTRRRLGQVSRGFRELAERLSVWRSQVEWLCLPMDMDSRLAIIRLAEERSFGHVGRLVKRLEFSSGAEETGIPNSWSRRPDEGLMRRIVAHCAELEEVWCGIEVPSLAIAVVKACPKTLRVFSCTGQLFTTGEVYSLLAHCPALEVLRFTYLIAPVPSAEDDSSFLPYGMLPPLSLRTLSLCLMESVDPLLGWMSTLHMPHLKYLKIERDYRRGTQPGADGGANDQAAGWAPIVASPAALLPPNYMQAWQPPLSNPTGPPTFTAIAEPEPPLPLGVSAFIHAHGQRLTTLEVLEPFDPLLLLPSLGWALLDHCPNVTSFVTSLPGSAYGIATRPRHHANLKWVGCYGFWLENKRPGDEEEGRRTRVHLENVLDAVITLIGGDLPSLEYVRFFDVQRAKVGGSTSPDSSRATGTTQLKSNTPIVVTNIVSESTSPLGAVPVHPPFPSSPLRYLGGQDPWVEEDDSERVRPEYARTLRTIRELCVANGVRFEDAQGELVDCWAGRREMWHGSRGLV</sequence>
<evidence type="ECO:0000313" key="1">
    <source>
        <dbReference type="EMBL" id="KZO95069.1"/>
    </source>
</evidence>
<dbReference type="EMBL" id="KV417291">
    <property type="protein sequence ID" value="KZO95069.1"/>
    <property type="molecule type" value="Genomic_DNA"/>
</dbReference>
<evidence type="ECO:0000313" key="2">
    <source>
        <dbReference type="Proteomes" id="UP000076738"/>
    </source>
</evidence>
<proteinExistence type="predicted"/>
<dbReference type="AlphaFoldDB" id="A0A167KVX2"/>
<accession>A0A167KVX2</accession>
<protein>
    <recommendedName>
        <fullName evidence="3">F-box domain-containing protein</fullName>
    </recommendedName>
</protein>
<dbReference type="OrthoDB" id="10543367at2759"/>
<name>A0A167KVX2_CALVF</name>
<dbReference type="Proteomes" id="UP000076738">
    <property type="component" value="Unassembled WGS sequence"/>
</dbReference>
<keyword evidence="2" id="KW-1185">Reference proteome</keyword>
<evidence type="ECO:0008006" key="3">
    <source>
        <dbReference type="Google" id="ProtNLM"/>
    </source>
</evidence>
<gene>
    <name evidence="1" type="ORF">CALVIDRAFT_538530</name>
</gene>
<organism evidence="1 2">
    <name type="scientific">Calocera viscosa (strain TUFC12733)</name>
    <dbReference type="NCBI Taxonomy" id="1330018"/>
    <lineage>
        <taxon>Eukaryota</taxon>
        <taxon>Fungi</taxon>
        <taxon>Dikarya</taxon>
        <taxon>Basidiomycota</taxon>
        <taxon>Agaricomycotina</taxon>
        <taxon>Dacrymycetes</taxon>
        <taxon>Dacrymycetales</taxon>
        <taxon>Dacrymycetaceae</taxon>
        <taxon>Calocera</taxon>
    </lineage>
</organism>